<feature type="domain" description="Lipid/polyisoprenoid-binding YceI-like" evidence="2">
    <location>
        <begin position="58"/>
        <end position="220"/>
    </location>
</feature>
<evidence type="ECO:0000259" key="2">
    <source>
        <dbReference type="SMART" id="SM00867"/>
    </source>
</evidence>
<dbReference type="SUPFAM" id="SSF101874">
    <property type="entry name" value="YceI-like"/>
    <property type="match status" value="1"/>
</dbReference>
<dbReference type="SMART" id="SM00867">
    <property type="entry name" value="YceI"/>
    <property type="match status" value="1"/>
</dbReference>
<keyword evidence="4" id="KW-1185">Reference proteome</keyword>
<evidence type="ECO:0000256" key="1">
    <source>
        <dbReference type="ARBA" id="ARBA00008812"/>
    </source>
</evidence>
<gene>
    <name evidence="3" type="ORF">FHS12_004027</name>
</gene>
<protein>
    <submittedName>
        <fullName evidence="3">Polyisoprenoid-binding protein YceI</fullName>
    </submittedName>
</protein>
<dbReference type="EMBL" id="JACHXG010000009">
    <property type="protein sequence ID" value="MBB3091062.1"/>
    <property type="molecule type" value="Genomic_DNA"/>
</dbReference>
<dbReference type="Gene3D" id="2.40.128.110">
    <property type="entry name" value="Lipid/polyisoprenoid-binding, YceI-like"/>
    <property type="match status" value="1"/>
</dbReference>
<organism evidence="3 4">
    <name type="scientific">Nocardioides albus</name>
    <dbReference type="NCBI Taxonomy" id="1841"/>
    <lineage>
        <taxon>Bacteria</taxon>
        <taxon>Bacillati</taxon>
        <taxon>Actinomycetota</taxon>
        <taxon>Actinomycetes</taxon>
        <taxon>Propionibacteriales</taxon>
        <taxon>Nocardioidaceae</taxon>
        <taxon>Nocardioides</taxon>
    </lineage>
</organism>
<comment type="similarity">
    <text evidence="1">Belongs to the UPF0312 family.</text>
</comment>
<evidence type="ECO:0000313" key="3">
    <source>
        <dbReference type="EMBL" id="MBB3091062.1"/>
    </source>
</evidence>
<dbReference type="PANTHER" id="PTHR34406:SF1">
    <property type="entry name" value="PROTEIN YCEI"/>
    <property type="match status" value="1"/>
</dbReference>
<dbReference type="Pfam" id="PF04264">
    <property type="entry name" value="YceI"/>
    <property type="match status" value="1"/>
</dbReference>
<dbReference type="InterPro" id="IPR007372">
    <property type="entry name" value="Lipid/polyisoprenoid-bd_YceI"/>
</dbReference>
<evidence type="ECO:0000313" key="4">
    <source>
        <dbReference type="Proteomes" id="UP000577707"/>
    </source>
</evidence>
<name>A0A7W5FAE4_9ACTN</name>
<reference evidence="3 4" key="1">
    <citation type="submission" date="2020-08" db="EMBL/GenBank/DDBJ databases">
        <title>Genomic Encyclopedia of Type Strains, Phase III (KMG-III): the genomes of soil and plant-associated and newly described type strains.</title>
        <authorList>
            <person name="Whitman W."/>
        </authorList>
    </citation>
    <scope>NUCLEOTIDE SEQUENCE [LARGE SCALE GENOMIC DNA]</scope>
    <source>
        <strain evidence="3 4">CECT 3302</strain>
    </source>
</reference>
<sequence>MRTRTKAAVGIGAVVVVVGGVAAIFGPGWYADRAEDAADEPTLSASAAPAEATDSNGTWTVSDGSFAGYRVDEVLQGEDVTVTGRTEDVTGQVTIAEGEVTDASIEVKTATIATDSDRRDDYFRNNAIQAEEFPTATFELTEPAAIEEGATEVELVGDLTVRGETRPVTVDAEVGGDSADALQVVGSVPVTFADFGIEAPNLGFVRVEDAGSIEFSLALAKG</sequence>
<accession>A0A7W5FAE4</accession>
<dbReference type="PANTHER" id="PTHR34406">
    <property type="entry name" value="PROTEIN YCEI"/>
    <property type="match status" value="1"/>
</dbReference>
<dbReference type="InterPro" id="IPR036761">
    <property type="entry name" value="TTHA0802/YceI-like_sf"/>
</dbReference>
<comment type="caution">
    <text evidence="3">The sequence shown here is derived from an EMBL/GenBank/DDBJ whole genome shotgun (WGS) entry which is preliminary data.</text>
</comment>
<dbReference type="RefSeq" id="WP_183548738.1">
    <property type="nucleotide sequence ID" value="NZ_BMQT01000008.1"/>
</dbReference>
<dbReference type="AlphaFoldDB" id="A0A7W5FAE4"/>
<dbReference type="Proteomes" id="UP000577707">
    <property type="component" value="Unassembled WGS sequence"/>
</dbReference>
<proteinExistence type="inferred from homology"/>